<keyword evidence="3" id="KW-1185">Reference proteome</keyword>
<dbReference type="Gene3D" id="1.25.40.10">
    <property type="entry name" value="Tetratricopeptide repeat domain"/>
    <property type="match status" value="1"/>
</dbReference>
<proteinExistence type="predicted"/>
<dbReference type="OrthoDB" id="7390129at2"/>
<evidence type="ECO:0000256" key="1">
    <source>
        <dbReference type="SAM" id="MobiDB-lite"/>
    </source>
</evidence>
<dbReference type="SUPFAM" id="SSF48452">
    <property type="entry name" value="TPR-like"/>
    <property type="match status" value="1"/>
</dbReference>
<name>A0A3D9FCZ5_9SPHN</name>
<reference evidence="2 3" key="1">
    <citation type="submission" date="2018-07" db="EMBL/GenBank/DDBJ databases">
        <title>Genomic Encyclopedia of Type Strains, Phase IV (KMG-IV): sequencing the most valuable type-strain genomes for metagenomic binning, comparative biology and taxonomic classification.</title>
        <authorList>
            <person name="Goeker M."/>
        </authorList>
    </citation>
    <scope>NUCLEOTIDE SEQUENCE [LARGE SCALE GENOMIC DNA]</scope>
    <source>
        <strain evidence="2 3">DSM 26725</strain>
    </source>
</reference>
<organism evidence="2 3">
    <name type="scientific">Parasphingopyxis lamellibrachiae</name>
    <dbReference type="NCBI Taxonomy" id="680125"/>
    <lineage>
        <taxon>Bacteria</taxon>
        <taxon>Pseudomonadati</taxon>
        <taxon>Pseudomonadota</taxon>
        <taxon>Alphaproteobacteria</taxon>
        <taxon>Sphingomonadales</taxon>
        <taxon>Sphingomonadaceae</taxon>
        <taxon>Parasphingopyxis</taxon>
    </lineage>
</organism>
<dbReference type="AlphaFoldDB" id="A0A3D9FCZ5"/>
<evidence type="ECO:0000313" key="3">
    <source>
        <dbReference type="Proteomes" id="UP000256310"/>
    </source>
</evidence>
<protein>
    <submittedName>
        <fullName evidence="2">Tetratricopeptide repeat protein</fullName>
    </submittedName>
</protein>
<dbReference type="InterPro" id="IPR011990">
    <property type="entry name" value="TPR-like_helical_dom_sf"/>
</dbReference>
<accession>A0A3D9FCZ5</accession>
<feature type="region of interest" description="Disordered" evidence="1">
    <location>
        <begin position="191"/>
        <end position="226"/>
    </location>
</feature>
<dbReference type="RefSeq" id="WP_116235172.1">
    <property type="nucleotide sequence ID" value="NZ_QRDP01000004.1"/>
</dbReference>
<sequence length="226" mass="24700">MAWFAAIFLIALILFWLWRLAEFRGRRLEWLGAALLVGLAGYAWQGSPALEGQPTESRRDRPAEGSTDINDELLDNRDATSERWIMFAEARNRVGDHMNAAHAIQNAIDADPENADLWVALGNALLLHGEGQMNPAAQLAFERAAQLDPDHPGPPFFLGLALAQAGQLDDAEATWTALLARTPEDAPYRADLESRLSSVMRAQGRPVELPGASQSDSDSSETARGE</sequence>
<gene>
    <name evidence="2" type="ORF">DFR46_0685</name>
</gene>
<dbReference type="Proteomes" id="UP000256310">
    <property type="component" value="Unassembled WGS sequence"/>
</dbReference>
<dbReference type="EMBL" id="QRDP01000004">
    <property type="protein sequence ID" value="RED15685.1"/>
    <property type="molecule type" value="Genomic_DNA"/>
</dbReference>
<comment type="caution">
    <text evidence="2">The sequence shown here is derived from an EMBL/GenBank/DDBJ whole genome shotgun (WGS) entry which is preliminary data.</text>
</comment>
<feature type="region of interest" description="Disordered" evidence="1">
    <location>
        <begin position="50"/>
        <end position="71"/>
    </location>
</feature>
<dbReference type="Pfam" id="PF14559">
    <property type="entry name" value="TPR_19"/>
    <property type="match status" value="1"/>
</dbReference>
<evidence type="ECO:0000313" key="2">
    <source>
        <dbReference type="EMBL" id="RED15685.1"/>
    </source>
</evidence>